<gene>
    <name evidence="8" type="ORF">C4886_08365</name>
</gene>
<dbReference type="InterPro" id="IPR052536">
    <property type="entry name" value="ABC-4_Integral_Memb_Prot"/>
</dbReference>
<feature type="transmembrane region" description="Helical" evidence="6">
    <location>
        <begin position="58"/>
        <end position="78"/>
    </location>
</feature>
<keyword evidence="6" id="KW-0813">Transport</keyword>
<feature type="transmembrane region" description="Helical" evidence="6">
    <location>
        <begin position="21"/>
        <end position="38"/>
    </location>
</feature>
<keyword evidence="5 6" id="KW-0472">Membrane</keyword>
<dbReference type="GO" id="GO:0005886">
    <property type="term" value="C:plasma membrane"/>
    <property type="evidence" value="ECO:0007669"/>
    <property type="project" value="UniProtKB-SubCell"/>
</dbReference>
<dbReference type="InterPro" id="IPR027022">
    <property type="entry name" value="ABC_permease_BceB-typ"/>
</dbReference>
<name>A0A367FZW3_9FIRM</name>
<organism evidence="8 9">
    <name type="scientific">Blautia obeum</name>
    <dbReference type="NCBI Taxonomy" id="40520"/>
    <lineage>
        <taxon>Bacteria</taxon>
        <taxon>Bacillati</taxon>
        <taxon>Bacillota</taxon>
        <taxon>Clostridia</taxon>
        <taxon>Lachnospirales</taxon>
        <taxon>Lachnospiraceae</taxon>
        <taxon>Blautia</taxon>
    </lineage>
</organism>
<comment type="similarity">
    <text evidence="6">Belongs to the ABC-4 integral membrane protein family.</text>
</comment>
<proteinExistence type="inferred from homology"/>
<dbReference type="PANTHER" id="PTHR46795">
    <property type="entry name" value="ABC TRANSPORTER PERMEASE-RELATED-RELATED"/>
    <property type="match status" value="1"/>
</dbReference>
<feature type="transmembrane region" description="Helical" evidence="6">
    <location>
        <begin position="548"/>
        <end position="569"/>
    </location>
</feature>
<dbReference type="GO" id="GO:0055085">
    <property type="term" value="P:transmembrane transport"/>
    <property type="evidence" value="ECO:0007669"/>
    <property type="project" value="UniProtKB-UniRule"/>
</dbReference>
<keyword evidence="4 6" id="KW-1133">Transmembrane helix</keyword>
<reference evidence="8 9" key="1">
    <citation type="submission" date="2018-02" db="EMBL/GenBank/DDBJ databases">
        <title>Complete genome sequencing of Faecalibacterium prausnitzii strains isolated from the human gut.</title>
        <authorList>
            <person name="Fitzgerald B.C."/>
            <person name="Shkoporov A.N."/>
            <person name="Ross P.R."/>
            <person name="Hill C."/>
        </authorList>
    </citation>
    <scope>NUCLEOTIDE SEQUENCE [LARGE SCALE GENOMIC DNA]</scope>
    <source>
        <strain evidence="8 9">APC942/31-1</strain>
    </source>
</reference>
<accession>A0A367FZW3</accession>
<dbReference type="PIRSF" id="PIRSF018968">
    <property type="entry name" value="ABC_permease_BceB"/>
    <property type="match status" value="1"/>
</dbReference>
<feature type="transmembrane region" description="Helical" evidence="6">
    <location>
        <begin position="202"/>
        <end position="220"/>
    </location>
</feature>
<evidence type="ECO:0000256" key="4">
    <source>
        <dbReference type="ARBA" id="ARBA00022989"/>
    </source>
</evidence>
<evidence type="ECO:0000313" key="9">
    <source>
        <dbReference type="Proteomes" id="UP000253208"/>
    </source>
</evidence>
<feature type="transmembrane region" description="Helical" evidence="6">
    <location>
        <begin position="107"/>
        <end position="130"/>
    </location>
</feature>
<keyword evidence="2 6" id="KW-1003">Cell membrane</keyword>
<protein>
    <submittedName>
        <fullName evidence="8">ABC transporter permease</fullName>
    </submittedName>
</protein>
<feature type="transmembrane region" description="Helical" evidence="6">
    <location>
        <begin position="603"/>
        <end position="625"/>
    </location>
</feature>
<keyword evidence="3 6" id="KW-0812">Transmembrane</keyword>
<evidence type="ECO:0000313" key="8">
    <source>
        <dbReference type="EMBL" id="RCH43997.1"/>
    </source>
</evidence>
<sequence length="673" mass="75338">MRKGMFGKLAVQNIRNNRSTYVPYMLTCIFCIAMMYMMEFLRDCPTLEKAVPQAAEVRMIVGTGEVVVGIFCVIFLIYSNSFLMKHRQKEIGLYNILGLEKGHIGKVMFLETIMTSLLSLTAGIGIGILGSKLSLLLLFRFLHVPAVLGFYVSITGILFCIAGFGGIFLVILALNLTRVRMNNPIELLRGGNTGEKEPRAKWLMALLGMISLGVGYYLAVTTESPIQAIFIFLLAVILVMAGTYLLFTAGSIVILKLLRKNKKFYYKTGNFISVSGMIYRMKQNAAGLASICILSTGVLLLLSMTVSLYFGMGDIMVNRYPFDTDARISGISQEQSEQIQKVFAQAIKNDQVPAEKTVDETYLEIGCRQEKNGIMIGQAYSYSEDGKSVDLYTIRQSEYEKLTGEKTDLHDGEIFAWYPSEKEKDILKIDDRDFAVKKWLEKAPLSAMNNLVSNMAAIVVTDSDFEYIDGLRTKMYEGLDAYEAGKDLTVHLGVDIRGSGEEKIRYGQAVYQALKDYCRSGGFSENTIVIGGVRQSEYETYYVDNGTILFIGIFLGALFLMGTAMIIYYKQISEGYEDQGRFQIMQKVGMSRREVKGAIRRQILLVFFIPLVMAMVHISMAFPLIRRLLLLFGMANTKLYVGCTAGTVLAFALVYGLIYSMTARSYYKIVEKA</sequence>
<evidence type="ECO:0000256" key="2">
    <source>
        <dbReference type="ARBA" id="ARBA00022475"/>
    </source>
</evidence>
<dbReference type="AlphaFoldDB" id="A0A367FZW3"/>
<dbReference type="Pfam" id="PF02687">
    <property type="entry name" value="FtsX"/>
    <property type="match status" value="1"/>
</dbReference>
<evidence type="ECO:0000256" key="1">
    <source>
        <dbReference type="ARBA" id="ARBA00004651"/>
    </source>
</evidence>
<feature type="transmembrane region" description="Helical" evidence="6">
    <location>
        <begin position="150"/>
        <end position="174"/>
    </location>
</feature>
<feature type="domain" description="ABC3 transporter permease C-terminal" evidence="7">
    <location>
        <begin position="67"/>
        <end position="179"/>
    </location>
</feature>
<evidence type="ECO:0000256" key="6">
    <source>
        <dbReference type="PIRNR" id="PIRNR018968"/>
    </source>
</evidence>
<feature type="transmembrane region" description="Helical" evidence="6">
    <location>
        <begin position="226"/>
        <end position="255"/>
    </location>
</feature>
<comment type="caution">
    <text evidence="8">The sequence shown here is derived from an EMBL/GenBank/DDBJ whole genome shotgun (WGS) entry which is preliminary data.</text>
</comment>
<feature type="transmembrane region" description="Helical" evidence="6">
    <location>
        <begin position="637"/>
        <end position="658"/>
    </location>
</feature>
<dbReference type="RefSeq" id="WP_114002101.1">
    <property type="nucleotide sequence ID" value="NZ_PSQG01000010.1"/>
</dbReference>
<comment type="subcellular location">
    <subcellularLocation>
        <location evidence="1 6">Cell membrane</location>
        <topology evidence="1 6">Multi-pass membrane protein</topology>
    </subcellularLocation>
</comment>
<dbReference type="PANTHER" id="PTHR46795:SF3">
    <property type="entry name" value="ABC TRANSPORTER PERMEASE"/>
    <property type="match status" value="1"/>
</dbReference>
<evidence type="ECO:0000259" key="7">
    <source>
        <dbReference type="Pfam" id="PF02687"/>
    </source>
</evidence>
<dbReference type="Proteomes" id="UP000253208">
    <property type="component" value="Unassembled WGS sequence"/>
</dbReference>
<evidence type="ECO:0000256" key="3">
    <source>
        <dbReference type="ARBA" id="ARBA00022692"/>
    </source>
</evidence>
<dbReference type="EMBL" id="PSQG01000010">
    <property type="protein sequence ID" value="RCH43997.1"/>
    <property type="molecule type" value="Genomic_DNA"/>
</dbReference>
<dbReference type="InterPro" id="IPR003838">
    <property type="entry name" value="ABC3_permease_C"/>
</dbReference>
<evidence type="ECO:0000256" key="5">
    <source>
        <dbReference type="ARBA" id="ARBA00023136"/>
    </source>
</evidence>
<feature type="transmembrane region" description="Helical" evidence="6">
    <location>
        <begin position="285"/>
        <end position="310"/>
    </location>
</feature>